<comment type="caution">
    <text evidence="2">The sequence shown here is derived from an EMBL/GenBank/DDBJ whole genome shotgun (WGS) entry which is preliminary data.</text>
</comment>
<accession>A0A158F7F4</accession>
<feature type="signal peptide" evidence="1">
    <location>
        <begin position="1"/>
        <end position="22"/>
    </location>
</feature>
<dbReference type="Proteomes" id="UP000054717">
    <property type="component" value="Unassembled WGS sequence"/>
</dbReference>
<protein>
    <submittedName>
        <fullName evidence="2">Uncharacterized protein</fullName>
    </submittedName>
</protein>
<reference evidence="2" key="1">
    <citation type="submission" date="2016-01" db="EMBL/GenBank/DDBJ databases">
        <authorList>
            <person name="Peeters Charlotte."/>
        </authorList>
    </citation>
    <scope>NUCLEOTIDE SEQUENCE</scope>
    <source>
        <strain evidence="2">LMG 22936</strain>
    </source>
</reference>
<evidence type="ECO:0000313" key="2">
    <source>
        <dbReference type="EMBL" id="SAL15802.1"/>
    </source>
</evidence>
<organism evidence="2 3">
    <name type="scientific">Caballeronia telluris</name>
    <dbReference type="NCBI Taxonomy" id="326475"/>
    <lineage>
        <taxon>Bacteria</taxon>
        <taxon>Pseudomonadati</taxon>
        <taxon>Pseudomonadota</taxon>
        <taxon>Betaproteobacteria</taxon>
        <taxon>Burkholderiales</taxon>
        <taxon>Burkholderiaceae</taxon>
        <taxon>Caballeronia</taxon>
    </lineage>
</organism>
<name>A0A158F7F4_9BURK</name>
<sequence length="212" mass="22627">MARIGWSLFALASIFVFRTAYADDTYKVASSSLKIDSSRMCLLDKPPLYAVESFDRSAVMVSEAGYVAKQELAHCQAGRAVHVLSIPPNVGVLADINLSKGIYVALDFVSAQPFTYLATVARIGSSRNLVSVKGAYVAGRKLSELRKSAFGGSGEAGTAIISLNGRYVAPTGQMDCSQGSFPGVWDIQGNRRVVADDDACAALFNKNDTLEN</sequence>
<keyword evidence="1" id="KW-0732">Signal</keyword>
<gene>
    <name evidence="2" type="ORF">AWB66_00615</name>
</gene>
<dbReference type="AlphaFoldDB" id="A0A158F7F4"/>
<feature type="chain" id="PRO_5011121158" evidence="1">
    <location>
        <begin position="23"/>
        <end position="212"/>
    </location>
</feature>
<evidence type="ECO:0000256" key="1">
    <source>
        <dbReference type="SAM" id="SignalP"/>
    </source>
</evidence>
<proteinExistence type="predicted"/>
<evidence type="ECO:0000313" key="3">
    <source>
        <dbReference type="Proteomes" id="UP000054717"/>
    </source>
</evidence>
<dbReference type="EMBL" id="FCNZ02000002">
    <property type="protein sequence ID" value="SAL15802.1"/>
    <property type="molecule type" value="Genomic_DNA"/>
</dbReference>
<keyword evidence="3" id="KW-1185">Reference proteome</keyword>